<keyword evidence="1" id="KW-0547">Nucleotide-binding</keyword>
<dbReference type="PANTHER" id="PTHR47977">
    <property type="entry name" value="RAS-RELATED PROTEIN RAB"/>
    <property type="match status" value="1"/>
</dbReference>
<dbReference type="FunFam" id="3.40.50.300:FF:001129">
    <property type="entry name" value="ras-related protein Rab-44 isoform X2"/>
    <property type="match status" value="1"/>
</dbReference>
<dbReference type="PROSITE" id="PS51421">
    <property type="entry name" value="RAS"/>
    <property type="match status" value="1"/>
</dbReference>
<dbReference type="EMBL" id="HACA01003593">
    <property type="protein sequence ID" value="CDW20954.1"/>
    <property type="molecule type" value="Transcribed_RNA"/>
</dbReference>
<protein>
    <submittedName>
        <fullName evidence="4">RAB27A, member RAS oncogene family [Melopsittacus undulatus]</fullName>
    </submittedName>
</protein>
<dbReference type="GO" id="GO:0003924">
    <property type="term" value="F:GTPase activity"/>
    <property type="evidence" value="ECO:0007669"/>
    <property type="project" value="InterPro"/>
</dbReference>
<dbReference type="Gene3D" id="3.40.50.300">
    <property type="entry name" value="P-loop containing nucleotide triphosphate hydrolases"/>
    <property type="match status" value="1"/>
</dbReference>
<dbReference type="PROSITE" id="PS51419">
    <property type="entry name" value="RAB"/>
    <property type="match status" value="1"/>
</dbReference>
<dbReference type="Pfam" id="PF00071">
    <property type="entry name" value="Ras"/>
    <property type="match status" value="1"/>
</dbReference>
<dbReference type="InterPro" id="IPR050227">
    <property type="entry name" value="Rab"/>
</dbReference>
<evidence type="ECO:0000256" key="3">
    <source>
        <dbReference type="ARBA" id="ARBA00023288"/>
    </source>
</evidence>
<reference evidence="4" key="1">
    <citation type="submission" date="2014-05" db="EMBL/GenBank/DDBJ databases">
        <authorList>
            <person name="Chronopoulou M."/>
        </authorList>
    </citation>
    <scope>NUCLEOTIDE SEQUENCE</scope>
    <source>
        <tissue evidence="4">Whole organism</tissue>
    </source>
</reference>
<dbReference type="InterPro" id="IPR001806">
    <property type="entry name" value="Small_GTPase"/>
</dbReference>
<keyword evidence="3" id="KW-0449">Lipoprotein</keyword>
<dbReference type="OrthoDB" id="9989112at2759"/>
<dbReference type="NCBIfam" id="TIGR00231">
    <property type="entry name" value="small_GTP"/>
    <property type="match status" value="1"/>
</dbReference>
<accession>A0A0K2T4F5</accession>
<dbReference type="SMART" id="SM00174">
    <property type="entry name" value="RHO"/>
    <property type="match status" value="1"/>
</dbReference>
<evidence type="ECO:0000256" key="2">
    <source>
        <dbReference type="ARBA" id="ARBA00023134"/>
    </source>
</evidence>
<dbReference type="InterPro" id="IPR027417">
    <property type="entry name" value="P-loop_NTPase"/>
</dbReference>
<dbReference type="SUPFAM" id="SSF52540">
    <property type="entry name" value="P-loop containing nucleoside triphosphate hydrolases"/>
    <property type="match status" value="1"/>
</dbReference>
<organism evidence="4">
    <name type="scientific">Lepeophtheirus salmonis</name>
    <name type="common">Salmon louse</name>
    <name type="synonym">Caligus salmonis</name>
    <dbReference type="NCBI Taxonomy" id="72036"/>
    <lineage>
        <taxon>Eukaryota</taxon>
        <taxon>Metazoa</taxon>
        <taxon>Ecdysozoa</taxon>
        <taxon>Arthropoda</taxon>
        <taxon>Crustacea</taxon>
        <taxon>Multicrustacea</taxon>
        <taxon>Hexanauplia</taxon>
        <taxon>Copepoda</taxon>
        <taxon>Siphonostomatoida</taxon>
        <taxon>Caligidae</taxon>
        <taxon>Lepeophtheirus</taxon>
    </lineage>
</organism>
<proteinExistence type="predicted"/>
<evidence type="ECO:0000313" key="4">
    <source>
        <dbReference type="EMBL" id="CDW20954.1"/>
    </source>
</evidence>
<dbReference type="AlphaFoldDB" id="A0A0K2T4F5"/>
<dbReference type="SMART" id="SM00175">
    <property type="entry name" value="RAB"/>
    <property type="match status" value="1"/>
</dbReference>
<dbReference type="InterPro" id="IPR005225">
    <property type="entry name" value="Small_GTP-bd"/>
</dbReference>
<keyword evidence="2" id="KW-0342">GTP-binding</keyword>
<dbReference type="SMART" id="SM00177">
    <property type="entry name" value="ARF"/>
    <property type="match status" value="1"/>
</dbReference>
<dbReference type="GO" id="GO:0005525">
    <property type="term" value="F:GTP binding"/>
    <property type="evidence" value="ECO:0007669"/>
    <property type="project" value="UniProtKB-KW"/>
</dbReference>
<gene>
    <name evidence="4" type="primary">RAB27A</name>
</gene>
<evidence type="ECO:0000256" key="1">
    <source>
        <dbReference type="ARBA" id="ARBA00022741"/>
    </source>
</evidence>
<name>A0A0K2T4F5_LEPSM</name>
<dbReference type="SMART" id="SM00176">
    <property type="entry name" value="RAN"/>
    <property type="match status" value="1"/>
</dbReference>
<sequence>MLRTKLGNTFNTEFDYLLKFLALGNSNVGKTSLFYQYVEGKFSNKFLSTVGIDFREKRITYKPKDGSKDERIQLQLWDTAGQERFRSLTTAFLRDAMGFILVFDLTEEQSFYDVTTWLDHIRAHAYYEDPFIILCGNKSDLENERVISKETANDFANNNNLLYYETSANTGAGFNDAIESLLDLIMERIKRDELEYSSHQNVKKRRLSSFLNNHLKNEDKSFKYCC</sequence>
<dbReference type="PRINTS" id="PR00449">
    <property type="entry name" value="RASTRNSFRMNG"/>
</dbReference>
<dbReference type="SMART" id="SM00173">
    <property type="entry name" value="RAS"/>
    <property type="match status" value="1"/>
</dbReference>